<protein>
    <submittedName>
        <fullName evidence="1">Gliding motility lipoprotein GldD</fullName>
    </submittedName>
</protein>
<evidence type="ECO:0000313" key="2">
    <source>
        <dbReference type="Proteomes" id="UP001168552"/>
    </source>
</evidence>
<dbReference type="EMBL" id="JAUHJS010000004">
    <property type="protein sequence ID" value="MDN4165668.1"/>
    <property type="molecule type" value="Genomic_DNA"/>
</dbReference>
<evidence type="ECO:0000313" key="1">
    <source>
        <dbReference type="EMBL" id="MDN4165668.1"/>
    </source>
</evidence>
<dbReference type="Proteomes" id="UP001168552">
    <property type="component" value="Unassembled WGS sequence"/>
</dbReference>
<reference evidence="1" key="1">
    <citation type="submission" date="2023-06" db="EMBL/GenBank/DDBJ databases">
        <title>Cytophagales bacterium Strain LB-30, isolated from soil.</title>
        <authorList>
            <person name="Liu B."/>
        </authorList>
    </citation>
    <scope>NUCLEOTIDE SEQUENCE</scope>
    <source>
        <strain evidence="1">LB-30</strain>
    </source>
</reference>
<accession>A0ABT8F5K6</accession>
<comment type="caution">
    <text evidence="1">The sequence shown here is derived from an EMBL/GenBank/DDBJ whole genome shotgun (WGS) entry which is preliminary data.</text>
</comment>
<name>A0ABT8F5K6_9BACT</name>
<organism evidence="1 2">
    <name type="scientific">Shiella aurantiaca</name>
    <dbReference type="NCBI Taxonomy" id="3058365"/>
    <lineage>
        <taxon>Bacteria</taxon>
        <taxon>Pseudomonadati</taxon>
        <taxon>Bacteroidota</taxon>
        <taxon>Cytophagia</taxon>
        <taxon>Cytophagales</taxon>
        <taxon>Shiellaceae</taxon>
        <taxon>Shiella</taxon>
    </lineage>
</organism>
<dbReference type="Pfam" id="PF25593">
    <property type="entry name" value="GldD_lipo"/>
    <property type="match status" value="1"/>
</dbReference>
<sequence length="200" mass="23291">MRTGTPFFFFVSISFLLLFLMVSCGEDVYTPKPKGYNRIDLPPHEFVNLADTFPYRFQHSKYAKVLRDSSWISERYWIELFYPEWEAEVHITYKPLSGNGKLLKENLEDAYKLTAKHQIKAYAIEESIVKGKDGQTFVLAELSGNVPSQFQFYTTDSSQHFLRGALYFRTATKNDSLAPVIEYVKVDMMHLLNTLQWSDK</sequence>
<dbReference type="RefSeq" id="WP_320004198.1">
    <property type="nucleotide sequence ID" value="NZ_JAUHJS010000004.1"/>
</dbReference>
<proteinExistence type="predicted"/>
<gene>
    <name evidence="1" type="primary">gldD</name>
    <name evidence="1" type="ORF">QWY31_09150</name>
</gene>
<dbReference type="NCBIfam" id="TIGR03512">
    <property type="entry name" value="GldD_lipo"/>
    <property type="match status" value="1"/>
</dbReference>
<keyword evidence="1" id="KW-0449">Lipoprotein</keyword>
<dbReference type="InterPro" id="IPR019850">
    <property type="entry name" value="GldD-like"/>
</dbReference>
<dbReference type="PROSITE" id="PS51257">
    <property type="entry name" value="PROKAR_LIPOPROTEIN"/>
    <property type="match status" value="1"/>
</dbReference>
<keyword evidence="2" id="KW-1185">Reference proteome</keyword>